<evidence type="ECO:0000256" key="5">
    <source>
        <dbReference type="ARBA" id="ARBA00023128"/>
    </source>
</evidence>
<evidence type="ECO:0000256" key="1">
    <source>
        <dbReference type="ARBA" id="ARBA00004173"/>
    </source>
</evidence>
<dbReference type="EMBL" id="CAXAJV020001299">
    <property type="protein sequence ID" value="CAL7949017.1"/>
    <property type="molecule type" value="Genomic_DNA"/>
</dbReference>
<comment type="caution">
    <text evidence="8">The sequence shown here is derived from an EMBL/GenBank/DDBJ whole genome shotgun (WGS) entry which is preliminary data.</text>
</comment>
<evidence type="ECO:0000256" key="6">
    <source>
        <dbReference type="ARBA" id="ARBA00023274"/>
    </source>
</evidence>
<keyword evidence="6" id="KW-0687">Ribonucleoprotein</keyword>
<evidence type="ECO:0000256" key="7">
    <source>
        <dbReference type="ARBA" id="ARBA00035189"/>
    </source>
</evidence>
<evidence type="ECO:0000256" key="2">
    <source>
        <dbReference type="ARBA" id="ARBA00005556"/>
    </source>
</evidence>
<evidence type="ECO:0000313" key="8">
    <source>
        <dbReference type="EMBL" id="CAL7949017.1"/>
    </source>
</evidence>
<name>A0ABP1P724_XYLVO</name>
<gene>
    <name evidence="8" type="ORF">XYLVIOL_LOCUS9195</name>
</gene>
<keyword evidence="5" id="KW-0496">Mitochondrion</keyword>
<dbReference type="Proteomes" id="UP001642520">
    <property type="component" value="Unassembled WGS sequence"/>
</dbReference>
<sequence length="120" mass="14358">MMNTALNVARTLNVSCKRYLSSVKLPSELVIPMSKDMIICWHPERKFPYEHSLPIPEEKEISSNSVLCIGEKEIAETFKYKRQDVVIEELSKMTYTTKHRWYPKKWRNRIRKVEPERPYL</sequence>
<comment type="similarity">
    <text evidence="2">Belongs to the mitochondrion-specific ribosomal protein mL42 family.</text>
</comment>
<dbReference type="Pfam" id="PF10210">
    <property type="entry name" value="MRP-S32"/>
    <property type="match status" value="1"/>
</dbReference>
<dbReference type="InterPro" id="IPR019346">
    <property type="entry name" value="Ribosomal_mL42"/>
</dbReference>
<evidence type="ECO:0000256" key="4">
    <source>
        <dbReference type="ARBA" id="ARBA00022980"/>
    </source>
</evidence>
<protein>
    <recommendedName>
        <fullName evidence="7">Large ribosomal subunit protein mL42</fullName>
    </recommendedName>
</protein>
<keyword evidence="3" id="KW-0809">Transit peptide</keyword>
<keyword evidence="9" id="KW-1185">Reference proteome</keyword>
<evidence type="ECO:0000256" key="3">
    <source>
        <dbReference type="ARBA" id="ARBA00022946"/>
    </source>
</evidence>
<evidence type="ECO:0000313" key="9">
    <source>
        <dbReference type="Proteomes" id="UP001642520"/>
    </source>
</evidence>
<accession>A0ABP1P724</accession>
<comment type="subcellular location">
    <subcellularLocation>
        <location evidence="1">Mitochondrion</location>
    </subcellularLocation>
</comment>
<dbReference type="PANTHER" id="PTHR13450:SF4">
    <property type="entry name" value="LARGE RIBOSOMAL SUBUNIT PROTEIN ML42"/>
    <property type="match status" value="1"/>
</dbReference>
<dbReference type="PANTHER" id="PTHR13450">
    <property type="entry name" value="MITOCHONDRIAL 39S RIBOSOMAL PROTEIN L42"/>
    <property type="match status" value="1"/>
</dbReference>
<reference evidence="8 9" key="1">
    <citation type="submission" date="2024-08" db="EMBL/GenBank/DDBJ databases">
        <authorList>
            <person name="Will J Nash"/>
            <person name="Angela Man"/>
            <person name="Seanna McTaggart"/>
            <person name="Kendall Baker"/>
            <person name="Tom Barker"/>
            <person name="Leah Catchpole"/>
            <person name="Alex Durrant"/>
            <person name="Karim Gharbi"/>
            <person name="Naomi Irish"/>
            <person name="Gemy Kaithakottil"/>
            <person name="Debby Ku"/>
            <person name="Aaliyah Providence"/>
            <person name="Felix Shaw"/>
            <person name="David Swarbreck"/>
            <person name="Chris Watkins"/>
            <person name="Ann M. McCartney"/>
            <person name="Giulio Formenti"/>
            <person name="Alice Mouton"/>
            <person name="Noel Vella"/>
            <person name="Bjorn M von Reumont"/>
            <person name="Adriana Vella"/>
            <person name="Wilfried Haerty"/>
        </authorList>
    </citation>
    <scope>NUCLEOTIDE SEQUENCE [LARGE SCALE GENOMIC DNA]</scope>
</reference>
<organism evidence="8 9">
    <name type="scientific">Xylocopa violacea</name>
    <name type="common">Violet carpenter bee</name>
    <name type="synonym">Apis violacea</name>
    <dbReference type="NCBI Taxonomy" id="135666"/>
    <lineage>
        <taxon>Eukaryota</taxon>
        <taxon>Metazoa</taxon>
        <taxon>Ecdysozoa</taxon>
        <taxon>Arthropoda</taxon>
        <taxon>Hexapoda</taxon>
        <taxon>Insecta</taxon>
        <taxon>Pterygota</taxon>
        <taxon>Neoptera</taxon>
        <taxon>Endopterygota</taxon>
        <taxon>Hymenoptera</taxon>
        <taxon>Apocrita</taxon>
        <taxon>Aculeata</taxon>
        <taxon>Apoidea</taxon>
        <taxon>Anthophila</taxon>
        <taxon>Apidae</taxon>
        <taxon>Xylocopa</taxon>
        <taxon>Xylocopa</taxon>
    </lineage>
</organism>
<keyword evidence="4" id="KW-0689">Ribosomal protein</keyword>
<proteinExistence type="inferred from homology"/>